<reference evidence="12" key="3">
    <citation type="submission" date="2025-09" db="UniProtKB">
        <authorList>
            <consortium name="Ensembl"/>
        </authorList>
    </citation>
    <scope>IDENTIFICATION</scope>
</reference>
<feature type="compositionally biased region" description="Low complexity" evidence="10">
    <location>
        <begin position="313"/>
        <end position="327"/>
    </location>
</feature>
<dbReference type="GO" id="GO:0008270">
    <property type="term" value="F:zinc ion binding"/>
    <property type="evidence" value="ECO:0007669"/>
    <property type="project" value="UniProtKB-KW"/>
</dbReference>
<feature type="compositionally biased region" description="Polar residues" evidence="10">
    <location>
        <begin position="55"/>
        <end position="68"/>
    </location>
</feature>
<evidence type="ECO:0000256" key="9">
    <source>
        <dbReference type="PROSITE-ProRule" id="PRU00027"/>
    </source>
</evidence>
<dbReference type="InterPro" id="IPR036236">
    <property type="entry name" value="Znf_C2H2_sf"/>
</dbReference>
<protein>
    <recommendedName>
        <fullName evidence="11">BED-type domain-containing protein</fullName>
    </recommendedName>
</protein>
<dbReference type="SMART" id="SM00614">
    <property type="entry name" value="ZnF_BED"/>
    <property type="match status" value="2"/>
</dbReference>
<dbReference type="GeneTree" id="ENSGT00940000161131"/>
<evidence type="ECO:0000313" key="13">
    <source>
        <dbReference type="Proteomes" id="UP000001646"/>
    </source>
</evidence>
<evidence type="ECO:0000256" key="7">
    <source>
        <dbReference type="ARBA" id="ARBA00023163"/>
    </source>
</evidence>
<accession>A0A803TNY1</accession>
<evidence type="ECO:0000256" key="4">
    <source>
        <dbReference type="ARBA" id="ARBA00022833"/>
    </source>
</evidence>
<comment type="subcellular location">
    <subcellularLocation>
        <location evidence="1">Nucleus</location>
    </subcellularLocation>
</comment>
<dbReference type="InterPro" id="IPR012337">
    <property type="entry name" value="RNaseH-like_sf"/>
</dbReference>
<evidence type="ECO:0000256" key="1">
    <source>
        <dbReference type="ARBA" id="ARBA00004123"/>
    </source>
</evidence>
<evidence type="ECO:0000256" key="8">
    <source>
        <dbReference type="ARBA" id="ARBA00023242"/>
    </source>
</evidence>
<keyword evidence="7" id="KW-0804">Transcription</keyword>
<evidence type="ECO:0000256" key="5">
    <source>
        <dbReference type="ARBA" id="ARBA00023015"/>
    </source>
</evidence>
<organism evidence="12 13">
    <name type="scientific">Anolis carolinensis</name>
    <name type="common">Green anole</name>
    <name type="synonym">American chameleon</name>
    <dbReference type="NCBI Taxonomy" id="28377"/>
    <lineage>
        <taxon>Eukaryota</taxon>
        <taxon>Metazoa</taxon>
        <taxon>Chordata</taxon>
        <taxon>Craniata</taxon>
        <taxon>Vertebrata</taxon>
        <taxon>Euteleostomi</taxon>
        <taxon>Lepidosauria</taxon>
        <taxon>Squamata</taxon>
        <taxon>Bifurcata</taxon>
        <taxon>Unidentata</taxon>
        <taxon>Episquamata</taxon>
        <taxon>Toxicofera</taxon>
        <taxon>Iguania</taxon>
        <taxon>Dactyloidae</taxon>
        <taxon>Anolis</taxon>
    </lineage>
</organism>
<dbReference type="PANTHER" id="PTHR46481">
    <property type="entry name" value="ZINC FINGER BED DOMAIN-CONTAINING PROTEIN 4"/>
    <property type="match status" value="1"/>
</dbReference>
<dbReference type="Pfam" id="PF02892">
    <property type="entry name" value="zf-BED"/>
    <property type="match status" value="2"/>
</dbReference>
<keyword evidence="4" id="KW-0862">Zinc</keyword>
<dbReference type="AlphaFoldDB" id="A0A803TNY1"/>
<feature type="region of interest" description="Disordered" evidence="10">
    <location>
        <begin position="92"/>
        <end position="116"/>
    </location>
</feature>
<feature type="region of interest" description="Disordered" evidence="10">
    <location>
        <begin position="297"/>
        <end position="334"/>
    </location>
</feature>
<feature type="domain" description="BED-type" evidence="11">
    <location>
        <begin position="253"/>
        <end position="310"/>
    </location>
</feature>
<feature type="region of interest" description="Disordered" evidence="10">
    <location>
        <begin position="185"/>
        <end position="210"/>
    </location>
</feature>
<dbReference type="Proteomes" id="UP000001646">
    <property type="component" value="Chromosome 3"/>
</dbReference>
<dbReference type="SUPFAM" id="SSF57667">
    <property type="entry name" value="beta-beta-alpha zinc fingers"/>
    <property type="match status" value="2"/>
</dbReference>
<feature type="region of interest" description="Disordered" evidence="10">
    <location>
        <begin position="769"/>
        <end position="788"/>
    </location>
</feature>
<keyword evidence="2" id="KW-0479">Metal-binding</keyword>
<reference evidence="12" key="2">
    <citation type="submission" date="2025-08" db="UniProtKB">
        <authorList>
            <consortium name="Ensembl"/>
        </authorList>
    </citation>
    <scope>IDENTIFICATION</scope>
</reference>
<feature type="domain" description="BED-type" evidence="11">
    <location>
        <begin position="143"/>
        <end position="200"/>
    </location>
</feature>
<dbReference type="PROSITE" id="PS50808">
    <property type="entry name" value="ZF_BED"/>
    <property type="match status" value="2"/>
</dbReference>
<dbReference type="InterPro" id="IPR052035">
    <property type="entry name" value="ZnF_BED_domain_contain"/>
</dbReference>
<keyword evidence="6" id="KW-0238">DNA-binding</keyword>
<dbReference type="PANTHER" id="PTHR46481:SF4">
    <property type="entry name" value="ZINC FINGER BED DOMAIN-CONTAINING PROTEIN 4"/>
    <property type="match status" value="1"/>
</dbReference>
<keyword evidence="13" id="KW-1185">Reference proteome</keyword>
<evidence type="ECO:0000259" key="11">
    <source>
        <dbReference type="PROSITE" id="PS50808"/>
    </source>
</evidence>
<dbReference type="GO" id="GO:0005634">
    <property type="term" value="C:nucleus"/>
    <property type="evidence" value="ECO:0007669"/>
    <property type="project" value="UniProtKB-SubCell"/>
</dbReference>
<dbReference type="SUPFAM" id="SSF140996">
    <property type="entry name" value="Hermes dimerisation domain"/>
    <property type="match status" value="1"/>
</dbReference>
<keyword evidence="8" id="KW-0539">Nucleus</keyword>
<reference evidence="12 13" key="1">
    <citation type="submission" date="2009-12" db="EMBL/GenBank/DDBJ databases">
        <title>The Genome Sequence of Anolis carolinensis (Green Anole Lizard).</title>
        <authorList>
            <consortium name="The Genome Sequencing Platform"/>
            <person name="Di Palma F."/>
            <person name="Alfoldi J."/>
            <person name="Heiman D."/>
            <person name="Young S."/>
            <person name="Grabherr M."/>
            <person name="Johnson J."/>
            <person name="Lander E.S."/>
            <person name="Lindblad-Toh K."/>
        </authorList>
    </citation>
    <scope>NUCLEOTIDE SEQUENCE [LARGE SCALE GENOMIC DNA]</scope>
    <source>
        <strain evidence="12 13">JBL SC #1</strain>
    </source>
</reference>
<feature type="region of interest" description="Disordered" evidence="10">
    <location>
        <begin position="1"/>
        <end position="28"/>
    </location>
</feature>
<dbReference type="InterPro" id="IPR003656">
    <property type="entry name" value="Znf_BED"/>
</dbReference>
<dbReference type="Pfam" id="PF05699">
    <property type="entry name" value="Dimer_Tnp_hAT"/>
    <property type="match status" value="1"/>
</dbReference>
<evidence type="ECO:0000256" key="2">
    <source>
        <dbReference type="ARBA" id="ARBA00022723"/>
    </source>
</evidence>
<dbReference type="InterPro" id="IPR008906">
    <property type="entry name" value="HATC_C_dom"/>
</dbReference>
<sequence>MKRSAERGSGGASPASGQATARTLWGAKKVRVGPIRLERGTMGVGGLDEEAGCSTAESSQPSTRSQLSVGAETSGRSMEHAGVAVLELQVVDSEDLDNPTPPPATDSEEVEEVVPSNHRLSHAAERVPTTPISLGVGTVAVGRPRSYIWDHFHVHTQHATLAVCRHCGANISRGRDLRHLATSGLSSHMKRHHPSISVGGGAASPCSGSISTQSSPGVDGWFYSPLFGWKSWADERVPTTPISVGVPTVAVGRPRSYIWDHFHVHSQSATLAVCRHCGANISRGRDLRHLATSGLNSHLKRHHPSISVGGGTASPSSGSISTQSSPGEDGGRQTQSTLEDWAIPLPRKKTGETLLTPQQITQTVGEMIALDHHPFRLVEQEGFVRLMRRLCPRYKIPSRHTFSRKVIPGLYEGCKERISQMLRSAMGGHIHFTSDIWSSLGGGHSYLSLTAHWWEKEGSMDTSHRWALLALEVVDRDHKAETFCSSLENIMGEWMQYRPEEMRRGFMVTDAGKNMIKAVESAGFQNVSCMAHMLHNTVKEGLKSTEEQPASNANIALLIERCRKIAGYFHRSIKAARQLRERQSLEGLPQHKLLQDVSTRWNSTFKMLERMVEQQKAVHGISLTLVAPVSKLVPNKQEWDTISQLVDILKPFKHATDTLSESKALLSQAVPMVLRLRRHLERLGAGRTLDSLAGPLTPPAQEVVRRLSFAVRKRLEPLLSSKVHMLAALCDPRLKYNVCPKDFTVWKAQLVNLVREVFAARVEETGTAAPLPEMPVTPSTSASGETESPGEPVGLCRNVFFAETVAIFACSEESSLLASAQKVDSAECSVNRYFEEPPEIISCDPLAYWASHEHMWPDLSHVARQFLSCPPTSVQSERVFSLAGDVVTPHRSLLDPQTVEKLVFLKANLPVLNFPELDFDTDGS</sequence>
<keyword evidence="5" id="KW-0805">Transcription regulation</keyword>
<evidence type="ECO:0000256" key="10">
    <source>
        <dbReference type="SAM" id="MobiDB-lite"/>
    </source>
</evidence>
<dbReference type="Ensembl" id="ENSACAT00000054674.1">
    <property type="protein sequence ID" value="ENSACAP00000036921.1"/>
    <property type="gene ID" value="ENSACAG00000035655.1"/>
</dbReference>
<dbReference type="GO" id="GO:0003677">
    <property type="term" value="F:DNA binding"/>
    <property type="evidence" value="ECO:0007669"/>
    <property type="project" value="UniProtKB-KW"/>
</dbReference>
<dbReference type="GO" id="GO:0046983">
    <property type="term" value="F:protein dimerization activity"/>
    <property type="evidence" value="ECO:0007669"/>
    <property type="project" value="InterPro"/>
</dbReference>
<evidence type="ECO:0000256" key="3">
    <source>
        <dbReference type="ARBA" id="ARBA00022771"/>
    </source>
</evidence>
<evidence type="ECO:0000256" key="6">
    <source>
        <dbReference type="ARBA" id="ARBA00023125"/>
    </source>
</evidence>
<name>A0A803TNY1_ANOCA</name>
<feature type="region of interest" description="Disordered" evidence="10">
    <location>
        <begin position="40"/>
        <end position="78"/>
    </location>
</feature>
<dbReference type="SUPFAM" id="SSF53098">
    <property type="entry name" value="Ribonuclease H-like"/>
    <property type="match status" value="1"/>
</dbReference>
<proteinExistence type="predicted"/>
<dbReference type="InParanoid" id="A0A803TNY1"/>
<evidence type="ECO:0000313" key="12">
    <source>
        <dbReference type="Ensembl" id="ENSACAP00000036921.1"/>
    </source>
</evidence>
<keyword evidence="3 9" id="KW-0863">Zinc-finger</keyword>
<feature type="compositionally biased region" description="Polar residues" evidence="10">
    <location>
        <begin position="777"/>
        <end position="786"/>
    </location>
</feature>